<name>A0A8F3HTI5_HBV</name>
<organismHost>
    <name type="scientific">Pan troglodytes</name>
    <name type="common">Chimpanzee</name>
    <dbReference type="NCBI Taxonomy" id="9598"/>
</organismHost>
<reference evidence="2" key="1">
    <citation type="journal article" date="2021" name="Viruses">
        <title>Discovery and Characterization of Actively Replicating DNA and Retro-Transcribing Viruses in Lower Vertebrate Hosts Based on RNA Sequencing.</title>
        <authorList>
            <person name="Chen X.X."/>
            <person name="Wu W.C."/>
            <person name="Shi M."/>
        </authorList>
    </citation>
    <scope>NUCLEOTIDE SEQUENCE</scope>
    <source>
        <strain evidence="2">Cxx14</strain>
    </source>
</reference>
<reference evidence="2" key="2">
    <citation type="submission" date="2021-04" db="EMBL/GenBank/DDBJ databases">
        <authorList>
            <person name="Chen X."/>
            <person name="Shi M."/>
            <person name="Wu W."/>
        </authorList>
    </citation>
    <scope>NUCLEOTIDE SEQUENCE</scope>
    <source>
        <strain evidence="2">Cxx14</strain>
    </source>
</reference>
<dbReference type="GO" id="GO:0005198">
    <property type="term" value="F:structural molecule activity"/>
    <property type="evidence" value="ECO:0007669"/>
    <property type="project" value="InterPro"/>
</dbReference>
<feature type="compositionally biased region" description="Basic residues" evidence="1">
    <location>
        <begin position="217"/>
        <end position="230"/>
    </location>
</feature>
<proteinExistence type="predicted"/>
<evidence type="ECO:0000313" key="2">
    <source>
        <dbReference type="EMBL" id="QWY26515.1"/>
    </source>
</evidence>
<sequence length="239" mass="26688">MFMSFKGIYTIGCTMPLVFRSQIVLLLCLTFEPVFFKPLNGSALGIAGEMSNTVAPDPYLEFGLDNRLIDILPQDFFPTAEDLVNLILAQFGDGLDSSSHLSPHYTALRQVLVCYFGWKELMEKLDPGTLIEPLRSAIRQIQTHGNTVDGLRVRKALWFHWASLTFGDHTVKDFIISFATWIRTPAAYRPVNAPILTVLGATPARNQIRGRSSAPARKSRSPSPRRKSPRRSPSPGRKS</sequence>
<dbReference type="EMBL" id="MZ244219">
    <property type="protein sequence ID" value="QWY26515.1"/>
    <property type="molecule type" value="Genomic_DNA"/>
</dbReference>
<dbReference type="SUPFAM" id="SSF47852">
    <property type="entry name" value="Hepatitis B viral capsid (hbcag)"/>
    <property type="match status" value="1"/>
</dbReference>
<organism evidence="2">
    <name type="scientific">Hepatitis B virus</name>
    <name type="common">HBV</name>
    <dbReference type="NCBI Taxonomy" id="10407"/>
    <lineage>
        <taxon>Viruses</taxon>
        <taxon>Riboviria</taxon>
        <taxon>Pararnavirae</taxon>
        <taxon>Artverviricota</taxon>
        <taxon>Revtraviricetes</taxon>
        <taxon>Blubervirales</taxon>
        <taxon>Hepadnaviridae</taxon>
        <taxon>Orthohepadnavirus</taxon>
        <taxon>Orthohepadnavirus hominoidei</taxon>
    </lineage>
</organism>
<accession>A0A8F3HTI5</accession>
<organismHost>
    <name type="scientific">Homo sapiens</name>
    <name type="common">Human</name>
    <dbReference type="NCBI Taxonomy" id="9606"/>
</organismHost>
<dbReference type="InterPro" id="IPR002006">
    <property type="entry name" value="Hepatitis_core"/>
</dbReference>
<dbReference type="Pfam" id="PF00906">
    <property type="entry name" value="Hepatitis_core"/>
    <property type="match status" value="2"/>
</dbReference>
<evidence type="ECO:0000256" key="1">
    <source>
        <dbReference type="SAM" id="MobiDB-lite"/>
    </source>
</evidence>
<feature type="region of interest" description="Disordered" evidence="1">
    <location>
        <begin position="206"/>
        <end position="239"/>
    </location>
</feature>
<protein>
    <submittedName>
        <fullName evidence="2">Core protein</fullName>
    </submittedName>
</protein>
<dbReference type="Gene3D" id="1.10.4090.10">
    <property type="entry name" value="Viral capsid, core domain supefamily, Hepatitis B virus"/>
    <property type="match status" value="1"/>
</dbReference>
<dbReference type="InterPro" id="IPR036459">
    <property type="entry name" value="Viral_capsid_core_dom_sf_HBV"/>
</dbReference>